<feature type="domain" description="LTD" evidence="4">
    <location>
        <begin position="24"/>
        <end position="168"/>
    </location>
</feature>
<proteinExistence type="predicted"/>
<comment type="caution">
    <text evidence="5">The sequence shown here is derived from an EMBL/GenBank/DDBJ whole genome shotgun (WGS) entry which is preliminary data.</text>
</comment>
<sequence length="956" mass="100447">MHSLHLSRPAAVAAAAALGASLLVPTAAAADTEPDAAGVVINEAYLSGGSRDAAFTHKFVELFNPTDHAVSLDGWSLQYRSATGEADSHGLAELSGTIEPGGHFLISGGSNGTAGDQLPAADVTAGGAFNPSGSRGTIILAQTSERLSLPTGSIIGVENVADLLGYGSSNTFETEAADAPASNADPKSLNRTEGPDSDDNSADFSLSAAVTPTASTGDGGNGDGGDGEPDEPAQTVTIAEIQGEADATPLEGTDVVTHGVVTAAFPTGGLDGLFIQTPGTGADVESAASHGVFVYAPDATSDVAVGDYVEVSGYATEYYGLTQVNASDGTVEVLDEQVEPVTALTGAWPTDDADRERFESMLFQPASGFTVADNYSLNQYGEIGLAFGDSELVPGEPRLLQPTDVAPAGSDLAAQIAEENASRSILLDDGATADYMRNDAAKDSPLPYLDADQPIRVGAEVEFTAPVVLHYSFDEWRFQPQGQVTGAADEDVPVTFDNTREETPAEVGGDITLSSFNVLNYFPTTGEEFVAELGGTCSWYTDRDGEPVATNRCNPNGPRGAADSEDLERQEAKIVAAINALDADVVSLEEIENSAAFGKDRDFALATLTDALNEALGDDVWQYVPSPADVPADEDVIRTAFIYQKDAVKPIEESVILTDSAAFSNAREPLAQAFQAKRGNVQTRFVAIVNHFKSKGSDPADGSANADIGDGQGAWNQARVEQAEALVDFADELTDSRNTEKVFLTGDFNSYTHEDPMEVFYAAGYANLGSETEHTYLFDSLVGSLDHILASPEAAETVSGSTVWDINADEPIALEYSRYNYNVTDLYTADQYRASDHDPVLVGLELASGPPAAAPWEADATYRAGDTVSYDGATFEAQWYSRNQEPGANPYSAWAEQGEPVACAALETTAAAWTPSEVYTGGETVVHGGQAFTAQWYSRNQEPGQRHGPWELAGAC</sequence>
<feature type="region of interest" description="Disordered" evidence="2">
    <location>
        <begin position="174"/>
        <end position="232"/>
    </location>
</feature>
<dbReference type="SUPFAM" id="SSF56219">
    <property type="entry name" value="DNase I-like"/>
    <property type="match status" value="1"/>
</dbReference>
<gene>
    <name evidence="5" type="ORF">IW252_001955</name>
</gene>
<dbReference type="InterPro" id="IPR003610">
    <property type="entry name" value="CBM5/12"/>
</dbReference>
<dbReference type="CDD" id="cd04486">
    <property type="entry name" value="YhcR_OBF_like"/>
    <property type="match status" value="1"/>
</dbReference>
<dbReference type="Pfam" id="PF00932">
    <property type="entry name" value="LTD"/>
    <property type="match status" value="1"/>
</dbReference>
<dbReference type="InterPro" id="IPR047971">
    <property type="entry name" value="ExeM-like"/>
</dbReference>
<organism evidence="5 6">
    <name type="scientific">Zhihengliuella flava</name>
    <dbReference type="NCBI Taxonomy" id="1285193"/>
    <lineage>
        <taxon>Bacteria</taxon>
        <taxon>Bacillati</taxon>
        <taxon>Actinomycetota</taxon>
        <taxon>Actinomycetes</taxon>
        <taxon>Micrococcales</taxon>
        <taxon>Micrococcaceae</taxon>
        <taxon>Zhihengliuella</taxon>
    </lineage>
</organism>
<keyword evidence="3" id="KW-0732">Signal</keyword>
<accession>A0A931GFA3</accession>
<dbReference type="PANTHER" id="PTHR42834">
    <property type="entry name" value="ENDONUCLEASE/EXONUCLEASE/PHOSPHATASE FAMILY PROTEIN (AFU_ORTHOLOGUE AFUA_3G09210)"/>
    <property type="match status" value="1"/>
</dbReference>
<dbReference type="GO" id="GO:0005975">
    <property type="term" value="P:carbohydrate metabolic process"/>
    <property type="evidence" value="ECO:0007669"/>
    <property type="project" value="InterPro"/>
</dbReference>
<dbReference type="EMBL" id="JADOTZ010000001">
    <property type="protein sequence ID" value="MBG6085188.1"/>
    <property type="molecule type" value="Genomic_DNA"/>
</dbReference>
<dbReference type="Proteomes" id="UP000625033">
    <property type="component" value="Unassembled WGS sequence"/>
</dbReference>
<evidence type="ECO:0000256" key="1">
    <source>
        <dbReference type="ARBA" id="ARBA00022801"/>
    </source>
</evidence>
<dbReference type="SUPFAM" id="SSF51055">
    <property type="entry name" value="Carbohydrate binding domain"/>
    <property type="match status" value="2"/>
</dbReference>
<dbReference type="GO" id="GO:0030246">
    <property type="term" value="F:carbohydrate binding"/>
    <property type="evidence" value="ECO:0007669"/>
    <property type="project" value="InterPro"/>
</dbReference>
<evidence type="ECO:0000259" key="4">
    <source>
        <dbReference type="PROSITE" id="PS51841"/>
    </source>
</evidence>
<dbReference type="GO" id="GO:0005576">
    <property type="term" value="C:extracellular region"/>
    <property type="evidence" value="ECO:0007669"/>
    <property type="project" value="InterPro"/>
</dbReference>
<dbReference type="GO" id="GO:0004553">
    <property type="term" value="F:hydrolase activity, hydrolyzing O-glycosyl compounds"/>
    <property type="evidence" value="ECO:0007669"/>
    <property type="project" value="InterPro"/>
</dbReference>
<dbReference type="RefSeq" id="WP_196836399.1">
    <property type="nucleotide sequence ID" value="NZ_JADOTZ010000001.1"/>
</dbReference>
<evidence type="ECO:0000313" key="6">
    <source>
        <dbReference type="Proteomes" id="UP000625033"/>
    </source>
</evidence>
<dbReference type="SMART" id="SM00495">
    <property type="entry name" value="ChtBD3"/>
    <property type="match status" value="2"/>
</dbReference>
<feature type="compositionally biased region" description="Polar residues" evidence="2">
    <location>
        <begin position="202"/>
        <end position="216"/>
    </location>
</feature>
<dbReference type="PROSITE" id="PS51841">
    <property type="entry name" value="LTD"/>
    <property type="match status" value="1"/>
</dbReference>
<dbReference type="InterPro" id="IPR005135">
    <property type="entry name" value="Endo/exonuclease/phosphatase"/>
</dbReference>
<feature type="signal peptide" evidence="3">
    <location>
        <begin position="1"/>
        <end position="29"/>
    </location>
</feature>
<dbReference type="InterPro" id="IPR036573">
    <property type="entry name" value="CBM_sf_5/12"/>
</dbReference>
<dbReference type="Gene3D" id="3.60.10.10">
    <property type="entry name" value="Endonuclease/exonuclease/phosphatase"/>
    <property type="match status" value="1"/>
</dbReference>
<dbReference type="AlphaFoldDB" id="A0A931GFA3"/>
<dbReference type="Pfam" id="PF02839">
    <property type="entry name" value="CBM_5_12"/>
    <property type="match status" value="1"/>
</dbReference>
<dbReference type="PANTHER" id="PTHR42834:SF1">
    <property type="entry name" value="ENDONUCLEASE_EXONUCLEASE_PHOSPHATASE FAMILY PROTEIN (AFU_ORTHOLOGUE AFUA_3G09210)"/>
    <property type="match status" value="1"/>
</dbReference>
<feature type="chain" id="PRO_5037760255" evidence="3">
    <location>
        <begin position="30"/>
        <end position="956"/>
    </location>
</feature>
<keyword evidence="1" id="KW-0378">Hydrolase</keyword>
<evidence type="ECO:0000313" key="5">
    <source>
        <dbReference type="EMBL" id="MBG6085188.1"/>
    </source>
</evidence>
<dbReference type="SUPFAM" id="SSF74853">
    <property type="entry name" value="Lamin A/C globular tail domain"/>
    <property type="match status" value="1"/>
</dbReference>
<keyword evidence="6" id="KW-1185">Reference proteome</keyword>
<reference evidence="5" key="1">
    <citation type="submission" date="2020-11" db="EMBL/GenBank/DDBJ databases">
        <title>Sequencing the genomes of 1000 actinobacteria strains.</title>
        <authorList>
            <person name="Klenk H.-P."/>
        </authorList>
    </citation>
    <scope>NUCLEOTIDE SEQUENCE</scope>
    <source>
        <strain evidence="5">DSM 26152</strain>
    </source>
</reference>
<evidence type="ECO:0000256" key="2">
    <source>
        <dbReference type="SAM" id="MobiDB-lite"/>
    </source>
</evidence>
<dbReference type="InterPro" id="IPR001322">
    <property type="entry name" value="Lamin_tail_dom"/>
</dbReference>
<dbReference type="CDD" id="cd10283">
    <property type="entry name" value="MnuA_DNase1-like"/>
    <property type="match status" value="1"/>
</dbReference>
<dbReference type="InterPro" id="IPR036415">
    <property type="entry name" value="Lamin_tail_dom_sf"/>
</dbReference>
<dbReference type="Pfam" id="PF03372">
    <property type="entry name" value="Exo_endo_phos"/>
    <property type="match status" value="1"/>
</dbReference>
<dbReference type="NCBIfam" id="NF033681">
    <property type="entry name" value="ExeM_NucH_DNase"/>
    <property type="match status" value="1"/>
</dbReference>
<dbReference type="InterPro" id="IPR036691">
    <property type="entry name" value="Endo/exonu/phosph_ase_sf"/>
</dbReference>
<name>A0A931GFA3_9MICC</name>
<protein>
    <submittedName>
        <fullName evidence="5">Extracellular nuclease</fullName>
    </submittedName>
</protein>
<dbReference type="CDD" id="cd12215">
    <property type="entry name" value="ChiC_BD"/>
    <property type="match status" value="2"/>
</dbReference>
<evidence type="ECO:0000256" key="3">
    <source>
        <dbReference type="SAM" id="SignalP"/>
    </source>
</evidence>
<dbReference type="Gene3D" id="2.10.10.20">
    <property type="entry name" value="Carbohydrate-binding module superfamily 5/12"/>
    <property type="match status" value="2"/>
</dbReference>